<evidence type="ECO:0000313" key="3">
    <source>
        <dbReference type="Proteomes" id="UP000805614"/>
    </source>
</evidence>
<dbReference type="GO" id="GO:0004497">
    <property type="term" value="F:monooxygenase activity"/>
    <property type="evidence" value="ECO:0007669"/>
    <property type="project" value="UniProtKB-KW"/>
</dbReference>
<comment type="caution">
    <text evidence="2">The sequence shown here is derived from an EMBL/GenBank/DDBJ whole genome shotgun (WGS) entry which is preliminary data.</text>
</comment>
<evidence type="ECO:0000259" key="1">
    <source>
        <dbReference type="Pfam" id="PF03992"/>
    </source>
</evidence>
<keyword evidence="2" id="KW-0503">Monooxygenase</keyword>
<dbReference type="EMBL" id="JABVEC010000001">
    <property type="protein sequence ID" value="MBC6464070.1"/>
    <property type="molecule type" value="Genomic_DNA"/>
</dbReference>
<reference evidence="2 3" key="1">
    <citation type="submission" date="2020-06" db="EMBL/GenBank/DDBJ databases">
        <title>Actinomadura xiongansis sp. nov., isolated from soil of Baiyangdian.</title>
        <authorList>
            <person name="Zhang X."/>
        </authorList>
    </citation>
    <scope>NUCLEOTIDE SEQUENCE [LARGE SCALE GENOMIC DNA]</scope>
    <source>
        <strain evidence="2 3">HBUM206468</strain>
    </source>
</reference>
<name>A0ABR7LH08_9ACTN</name>
<evidence type="ECO:0000313" key="2">
    <source>
        <dbReference type="EMBL" id="MBC6464070.1"/>
    </source>
</evidence>
<proteinExistence type="predicted"/>
<feature type="domain" description="ABM" evidence="1">
    <location>
        <begin position="27"/>
        <end position="78"/>
    </location>
</feature>
<dbReference type="InterPro" id="IPR011008">
    <property type="entry name" value="Dimeric_a/b-barrel"/>
</dbReference>
<dbReference type="Pfam" id="PF03992">
    <property type="entry name" value="ABM"/>
    <property type="match status" value="1"/>
</dbReference>
<keyword evidence="3" id="KW-1185">Reference proteome</keyword>
<keyword evidence="2" id="KW-0560">Oxidoreductase</keyword>
<protein>
    <submittedName>
        <fullName evidence="2">Antibiotic biosynthesis monooxygenase</fullName>
    </submittedName>
</protein>
<gene>
    <name evidence="2" type="ORF">HKK74_00940</name>
</gene>
<accession>A0ABR7LH08</accession>
<dbReference type="InterPro" id="IPR007138">
    <property type="entry name" value="ABM_dom"/>
</dbReference>
<dbReference type="RefSeq" id="WP_187240990.1">
    <property type="nucleotide sequence ID" value="NZ_BAAAOK010000011.1"/>
</dbReference>
<sequence>MTASLMRIWRGRTRRSDADAYETYLRATGLVGYLAVEGNRGVRLTRRDLGDDTEFCLVSFWDSWDAVREFAGEDPQRAVFYPEDDRFLVDRELVVSHYTIFANA</sequence>
<organism evidence="2 3">
    <name type="scientific">Actinomadura alba</name>
    <dbReference type="NCBI Taxonomy" id="406431"/>
    <lineage>
        <taxon>Bacteria</taxon>
        <taxon>Bacillati</taxon>
        <taxon>Actinomycetota</taxon>
        <taxon>Actinomycetes</taxon>
        <taxon>Streptosporangiales</taxon>
        <taxon>Thermomonosporaceae</taxon>
        <taxon>Actinomadura</taxon>
    </lineage>
</organism>
<dbReference type="SUPFAM" id="SSF54909">
    <property type="entry name" value="Dimeric alpha+beta barrel"/>
    <property type="match status" value="1"/>
</dbReference>
<dbReference type="Proteomes" id="UP000805614">
    <property type="component" value="Unassembled WGS sequence"/>
</dbReference>